<dbReference type="InterPro" id="IPR051599">
    <property type="entry name" value="Cell_Envelope_Assoc"/>
</dbReference>
<gene>
    <name evidence="3" type="ORF">ACERLL_06660</name>
</gene>
<proteinExistence type="predicted"/>
<feature type="transmembrane region" description="Helical" evidence="1">
    <location>
        <begin position="36"/>
        <end position="53"/>
    </location>
</feature>
<comment type="caution">
    <text evidence="3">The sequence shown here is derived from an EMBL/GenBank/DDBJ whole genome shotgun (WGS) entry which is preliminary data.</text>
</comment>
<dbReference type="Proteomes" id="UP001575181">
    <property type="component" value="Unassembled WGS sequence"/>
</dbReference>
<keyword evidence="4" id="KW-1185">Reference proteome</keyword>
<dbReference type="InterPro" id="IPR014729">
    <property type="entry name" value="Rossmann-like_a/b/a_fold"/>
</dbReference>
<feature type="domain" description="DUF218" evidence="2">
    <location>
        <begin position="79"/>
        <end position="243"/>
    </location>
</feature>
<keyword evidence="1" id="KW-0472">Membrane</keyword>
<sequence>MLLHIAKAIGYLAMPPGILILGGLVALVAARRFPRVAWGLGAVVLTATYLLSIRPGAELLLAPLESRYPALQTVPAEAEAIVVLGGGQIADSPEYGSGAPGDSTLQRTRFAAHLARASDLPVYTTGGLPLGRGVPTGRLMAQTLSGDYGIAPGRLHQETASRNTREHVTHLDTLLGDRDRVVLVTTAWHMPRAMATFAAGNLHPIPAPTDYHEGLGEPYHWLDFLPSAGHLKISSNAAHEYLGLAYYWVRGWL</sequence>
<dbReference type="Gene3D" id="3.40.50.620">
    <property type="entry name" value="HUPs"/>
    <property type="match status" value="1"/>
</dbReference>
<dbReference type="RefSeq" id="WP_373655291.1">
    <property type="nucleotide sequence ID" value="NZ_JBGUAW010000004.1"/>
</dbReference>
<dbReference type="InterPro" id="IPR003848">
    <property type="entry name" value="DUF218"/>
</dbReference>
<reference evidence="3 4" key="1">
    <citation type="submission" date="2024-08" db="EMBL/GenBank/DDBJ databases">
        <title>Whole-genome sequencing of halo(alkali)philic microorganisms from hypersaline lakes.</title>
        <authorList>
            <person name="Sorokin D.Y."/>
            <person name="Merkel A.Y."/>
            <person name="Messina E."/>
            <person name="Yakimov M."/>
        </authorList>
    </citation>
    <scope>NUCLEOTIDE SEQUENCE [LARGE SCALE GENOMIC DNA]</scope>
    <source>
        <strain evidence="3 4">Cl-TMA</strain>
    </source>
</reference>
<evidence type="ECO:0000256" key="1">
    <source>
        <dbReference type="SAM" id="Phobius"/>
    </source>
</evidence>
<dbReference type="PANTHER" id="PTHR30336">
    <property type="entry name" value="INNER MEMBRANE PROTEIN, PROBABLE PERMEASE"/>
    <property type="match status" value="1"/>
</dbReference>
<dbReference type="PANTHER" id="PTHR30336:SF4">
    <property type="entry name" value="ENVELOPE BIOGENESIS FACTOR ELYC"/>
    <property type="match status" value="1"/>
</dbReference>
<dbReference type="Pfam" id="PF02698">
    <property type="entry name" value="DUF218"/>
    <property type="match status" value="1"/>
</dbReference>
<name>A0ABV4TU37_9GAMM</name>
<keyword evidence="1" id="KW-0812">Transmembrane</keyword>
<evidence type="ECO:0000313" key="4">
    <source>
        <dbReference type="Proteomes" id="UP001575181"/>
    </source>
</evidence>
<dbReference type="EMBL" id="JBGUAW010000004">
    <property type="protein sequence ID" value="MFA9460507.1"/>
    <property type="molecule type" value="Genomic_DNA"/>
</dbReference>
<dbReference type="CDD" id="cd06259">
    <property type="entry name" value="YdcF-like"/>
    <property type="match status" value="1"/>
</dbReference>
<organism evidence="3 4">
    <name type="scientific">Thiohalorhabdus methylotrophus</name>
    <dbReference type="NCBI Taxonomy" id="3242694"/>
    <lineage>
        <taxon>Bacteria</taxon>
        <taxon>Pseudomonadati</taxon>
        <taxon>Pseudomonadota</taxon>
        <taxon>Gammaproteobacteria</taxon>
        <taxon>Thiohalorhabdales</taxon>
        <taxon>Thiohalorhabdaceae</taxon>
        <taxon>Thiohalorhabdus</taxon>
    </lineage>
</organism>
<evidence type="ECO:0000259" key="2">
    <source>
        <dbReference type="Pfam" id="PF02698"/>
    </source>
</evidence>
<accession>A0ABV4TU37</accession>
<protein>
    <submittedName>
        <fullName evidence="3">YdcF family protein</fullName>
    </submittedName>
</protein>
<feature type="transmembrane region" description="Helical" evidence="1">
    <location>
        <begin position="12"/>
        <end position="30"/>
    </location>
</feature>
<keyword evidence="1" id="KW-1133">Transmembrane helix</keyword>
<evidence type="ECO:0000313" key="3">
    <source>
        <dbReference type="EMBL" id="MFA9460507.1"/>
    </source>
</evidence>